<dbReference type="Proteomes" id="UP000197032">
    <property type="component" value="Unassembled WGS sequence"/>
</dbReference>
<keyword evidence="1" id="KW-0805">Transcription regulation</keyword>
<dbReference type="Pfam" id="PF01022">
    <property type="entry name" value="HTH_5"/>
    <property type="match status" value="1"/>
</dbReference>
<dbReference type="InterPro" id="IPR036388">
    <property type="entry name" value="WH-like_DNA-bd_sf"/>
</dbReference>
<keyword evidence="3" id="KW-0804">Transcription</keyword>
<dbReference type="SUPFAM" id="SSF46785">
    <property type="entry name" value="Winged helix' DNA-binding domain"/>
    <property type="match status" value="1"/>
</dbReference>
<dbReference type="NCBIfam" id="NF033788">
    <property type="entry name" value="HTH_metalloreg"/>
    <property type="match status" value="1"/>
</dbReference>
<proteinExistence type="predicted"/>
<reference evidence="6" key="1">
    <citation type="journal article" date="2017" name="Appl. Environ. Microbiol.">
        <title>Genomic analysis of Calderihabitans maritimus KKC1, a thermophilic hydrogenogenic carboxydotrophic bacterium isolated from marine sediment.</title>
        <authorList>
            <person name="Omae K."/>
            <person name="Yoneda Y."/>
            <person name="Fukuyama Y."/>
            <person name="Yoshida T."/>
            <person name="Sako Y."/>
        </authorList>
    </citation>
    <scope>NUCLEOTIDE SEQUENCE [LARGE SCALE GENOMIC DNA]</scope>
    <source>
        <strain evidence="6">KKC1</strain>
    </source>
</reference>
<keyword evidence="2" id="KW-0238">DNA-binding</keyword>
<evidence type="ECO:0000313" key="6">
    <source>
        <dbReference type="Proteomes" id="UP000197032"/>
    </source>
</evidence>
<dbReference type="PANTHER" id="PTHR33154">
    <property type="entry name" value="TRANSCRIPTIONAL REGULATOR, ARSR FAMILY"/>
    <property type="match status" value="1"/>
</dbReference>
<feature type="domain" description="HTH arsR-type" evidence="4">
    <location>
        <begin position="1"/>
        <end position="90"/>
    </location>
</feature>
<dbReference type="PRINTS" id="PR00778">
    <property type="entry name" value="HTHARSR"/>
</dbReference>
<dbReference type="InterPro" id="IPR001845">
    <property type="entry name" value="HTH_ArsR_DNA-bd_dom"/>
</dbReference>
<dbReference type="GO" id="GO:0003677">
    <property type="term" value="F:DNA binding"/>
    <property type="evidence" value="ECO:0007669"/>
    <property type="project" value="UniProtKB-KW"/>
</dbReference>
<dbReference type="CDD" id="cd00090">
    <property type="entry name" value="HTH_ARSR"/>
    <property type="match status" value="1"/>
</dbReference>
<evidence type="ECO:0000256" key="3">
    <source>
        <dbReference type="ARBA" id="ARBA00023163"/>
    </source>
</evidence>
<dbReference type="RefSeq" id="WP_088552823.1">
    <property type="nucleotide sequence ID" value="NZ_BDGJ01000010.1"/>
</dbReference>
<dbReference type="PANTHER" id="PTHR33154:SF18">
    <property type="entry name" value="ARSENICAL RESISTANCE OPERON REPRESSOR"/>
    <property type="match status" value="1"/>
</dbReference>
<organism evidence="5 6">
    <name type="scientific">Calderihabitans maritimus</name>
    <dbReference type="NCBI Taxonomy" id="1246530"/>
    <lineage>
        <taxon>Bacteria</taxon>
        <taxon>Bacillati</taxon>
        <taxon>Bacillota</taxon>
        <taxon>Clostridia</taxon>
        <taxon>Neomoorellales</taxon>
        <taxon>Calderihabitantaceae</taxon>
        <taxon>Calderihabitans</taxon>
    </lineage>
</organism>
<dbReference type="EMBL" id="BDGJ01000010">
    <property type="protein sequence ID" value="GAW91256.1"/>
    <property type="molecule type" value="Genomic_DNA"/>
</dbReference>
<keyword evidence="6" id="KW-1185">Reference proteome</keyword>
<dbReference type="InterPro" id="IPR036390">
    <property type="entry name" value="WH_DNA-bd_sf"/>
</dbReference>
<evidence type="ECO:0000256" key="2">
    <source>
        <dbReference type="ARBA" id="ARBA00023125"/>
    </source>
</evidence>
<name>A0A1Z5HNZ8_9FIRM</name>
<dbReference type="GO" id="GO:0003700">
    <property type="term" value="F:DNA-binding transcription factor activity"/>
    <property type="evidence" value="ECO:0007669"/>
    <property type="project" value="InterPro"/>
</dbReference>
<evidence type="ECO:0000259" key="4">
    <source>
        <dbReference type="PROSITE" id="PS50987"/>
    </source>
</evidence>
<dbReference type="OrthoDB" id="9798835at2"/>
<gene>
    <name evidence="5" type="ORF">KKC1_04180</name>
</gene>
<sequence>MYNFVRIFKALGQPTRLKIIKLLAEKELCVCELEFILNLTQSAVSQHLRVLKEVGLVLERREGQWVFYSLDLEALVNQIQEFPLFLKEDLAQIGALALEREKLSYLEINPIASCRPRRFTANKTSLKSDAPEAG</sequence>
<accession>A0A1Z5HNZ8</accession>
<evidence type="ECO:0000313" key="5">
    <source>
        <dbReference type="EMBL" id="GAW91256.1"/>
    </source>
</evidence>
<dbReference type="InterPro" id="IPR051081">
    <property type="entry name" value="HTH_MetalResp_TranReg"/>
</dbReference>
<dbReference type="PROSITE" id="PS50987">
    <property type="entry name" value="HTH_ARSR_2"/>
    <property type="match status" value="1"/>
</dbReference>
<dbReference type="InterPro" id="IPR011991">
    <property type="entry name" value="ArsR-like_HTH"/>
</dbReference>
<dbReference type="Gene3D" id="1.10.10.10">
    <property type="entry name" value="Winged helix-like DNA-binding domain superfamily/Winged helix DNA-binding domain"/>
    <property type="match status" value="1"/>
</dbReference>
<protein>
    <submittedName>
        <fullName evidence="5">Regulatory protein ArsR</fullName>
    </submittedName>
</protein>
<dbReference type="AlphaFoldDB" id="A0A1Z5HNZ8"/>
<evidence type="ECO:0000256" key="1">
    <source>
        <dbReference type="ARBA" id="ARBA00023015"/>
    </source>
</evidence>
<comment type="caution">
    <text evidence="5">The sequence shown here is derived from an EMBL/GenBank/DDBJ whole genome shotgun (WGS) entry which is preliminary data.</text>
</comment>
<dbReference type="SMART" id="SM00418">
    <property type="entry name" value="HTH_ARSR"/>
    <property type="match status" value="1"/>
</dbReference>